<evidence type="ECO:0008006" key="3">
    <source>
        <dbReference type="Google" id="ProtNLM"/>
    </source>
</evidence>
<dbReference type="InterPro" id="IPR043128">
    <property type="entry name" value="Rev_trsase/Diguanyl_cyclase"/>
</dbReference>
<organism evidence="1 2">
    <name type="scientific">Caerostris extrusa</name>
    <name type="common">Bark spider</name>
    <name type="synonym">Caerostris bankana</name>
    <dbReference type="NCBI Taxonomy" id="172846"/>
    <lineage>
        <taxon>Eukaryota</taxon>
        <taxon>Metazoa</taxon>
        <taxon>Ecdysozoa</taxon>
        <taxon>Arthropoda</taxon>
        <taxon>Chelicerata</taxon>
        <taxon>Arachnida</taxon>
        <taxon>Araneae</taxon>
        <taxon>Araneomorphae</taxon>
        <taxon>Entelegynae</taxon>
        <taxon>Araneoidea</taxon>
        <taxon>Araneidae</taxon>
        <taxon>Caerostris</taxon>
    </lineage>
</organism>
<dbReference type="EMBL" id="BPLR01006666">
    <property type="protein sequence ID" value="GIY11611.1"/>
    <property type="molecule type" value="Genomic_DNA"/>
</dbReference>
<name>A0AAV4QRU6_CAEEX</name>
<reference evidence="1 2" key="1">
    <citation type="submission" date="2021-06" db="EMBL/GenBank/DDBJ databases">
        <title>Caerostris extrusa draft genome.</title>
        <authorList>
            <person name="Kono N."/>
            <person name="Arakawa K."/>
        </authorList>
    </citation>
    <scope>NUCLEOTIDE SEQUENCE [LARGE SCALE GENOMIC DNA]</scope>
</reference>
<proteinExistence type="predicted"/>
<dbReference type="Gene3D" id="3.30.70.270">
    <property type="match status" value="1"/>
</dbReference>
<gene>
    <name evidence="1" type="ORF">CEXT_749341</name>
</gene>
<dbReference type="Proteomes" id="UP001054945">
    <property type="component" value="Unassembled WGS sequence"/>
</dbReference>
<dbReference type="InterPro" id="IPR043502">
    <property type="entry name" value="DNA/RNA_pol_sf"/>
</dbReference>
<protein>
    <recommendedName>
        <fullName evidence="3">Reverse transcriptase/retrotransposon-derived protein RNase H-like domain-containing protein</fullName>
    </recommendedName>
</protein>
<evidence type="ECO:0000313" key="1">
    <source>
        <dbReference type="EMBL" id="GIY11611.1"/>
    </source>
</evidence>
<accession>A0AAV4QRU6</accession>
<dbReference type="GO" id="GO:0071897">
    <property type="term" value="P:DNA biosynthetic process"/>
    <property type="evidence" value="ECO:0007669"/>
    <property type="project" value="UniProtKB-ARBA"/>
</dbReference>
<dbReference type="SUPFAM" id="SSF56672">
    <property type="entry name" value="DNA/RNA polymerases"/>
    <property type="match status" value="1"/>
</dbReference>
<keyword evidence="2" id="KW-1185">Reference proteome</keyword>
<dbReference type="AlphaFoldDB" id="A0AAV4QRU6"/>
<evidence type="ECO:0000313" key="2">
    <source>
        <dbReference type="Proteomes" id="UP001054945"/>
    </source>
</evidence>
<comment type="caution">
    <text evidence="1">The sequence shown here is derived from an EMBL/GenBank/DDBJ whole genome shotgun (WGS) entry which is preliminary data.</text>
</comment>
<sequence>MRQNQKIANPFCDLTNKKSLWKWVFRQQKAFEILKISFTPPVLKQADGTKPYIVRTDANDYSLGAVYFKRLIKPSFLKKKNQFLED</sequence>